<gene>
    <name evidence="1" type="ORF">F1D05_04815</name>
</gene>
<reference evidence="2" key="1">
    <citation type="submission" date="2019-09" db="EMBL/GenBank/DDBJ databases">
        <title>Antimicrobial potential of Antarctic Bacteria.</title>
        <authorList>
            <person name="Benaud N."/>
            <person name="Edwards R.J."/>
            <person name="Ferrari B.C."/>
        </authorList>
    </citation>
    <scope>NUCLEOTIDE SEQUENCE [LARGE SCALE GENOMIC DNA]</scope>
    <source>
        <strain evidence="2">SPB151</strain>
    </source>
</reference>
<dbReference type="RefSeq" id="WP_185446192.1">
    <property type="nucleotide sequence ID" value="NZ_CP043661.1"/>
</dbReference>
<keyword evidence="2" id="KW-1185">Reference proteome</keyword>
<protein>
    <submittedName>
        <fullName evidence="1">Uncharacterized protein</fullName>
    </submittedName>
</protein>
<name>A0A7G6WTP9_9ACTN</name>
<evidence type="ECO:0000313" key="2">
    <source>
        <dbReference type="Proteomes" id="UP000515563"/>
    </source>
</evidence>
<reference evidence="1 2" key="2">
    <citation type="journal article" date="2020" name="Microbiol. Resour. Announc.">
        <title>Antarctic desert soil bacteria exhibit high novel natural product potential, evaluated through long-read genome sequencing and comparative genomics.</title>
        <authorList>
            <person name="Benaud N."/>
            <person name="Edwards R.J."/>
            <person name="Amos T.G."/>
            <person name="D'Agostino P.M."/>
            <person name="Gutierrez-Chavez C."/>
            <person name="Montgomery K."/>
            <person name="Nicetic I."/>
            <person name="Ferrari B.C."/>
        </authorList>
    </citation>
    <scope>NUCLEOTIDE SEQUENCE [LARGE SCALE GENOMIC DNA]</scope>
    <source>
        <strain evidence="1 2">SPB151</strain>
    </source>
</reference>
<evidence type="ECO:0000313" key="1">
    <source>
        <dbReference type="EMBL" id="QNE17364.1"/>
    </source>
</evidence>
<proteinExistence type="predicted"/>
<dbReference type="EMBL" id="CP043661">
    <property type="protein sequence ID" value="QNE17364.1"/>
    <property type="molecule type" value="Genomic_DNA"/>
</dbReference>
<dbReference type="AlphaFoldDB" id="A0A7G6WTP9"/>
<dbReference type="KEGG" id="kqi:F1D05_04815"/>
<dbReference type="Proteomes" id="UP000515563">
    <property type="component" value="Chromosome"/>
</dbReference>
<sequence length="318" mass="34551">MSDLQPEPLPESPALVTFMPSVLEAAALDGLGSGHVAALSELPALQQWVDAFQDLLADQPDVVPELLAAHRDNGVASVNQLDGLVRLGAVTIDGAFARLTPLGLRGLFSSGRWADPAYWLLDPGEWWIDLSIEDTVAFVAAAAQLRLVDQAWTVQAWFDQADPLEFAYQLAHATPLHGAQLNVAFYYLKRIGLEAAPAVEEWLVNPARAGLAALWFDLIGAPRPGIPTAEEQAYLRAEQVRSIDDVHQFLARLIAEPPEPSLPGTTIDELIYTLPPRLATANVGELLHSLLNVDLPERPGDRVELEHLLTEARAQLSA</sequence>
<accession>A0A7G6WTP9</accession>
<organism evidence="1 2">
    <name type="scientific">Kribbella qitaiheensis</name>
    <dbReference type="NCBI Taxonomy" id="1544730"/>
    <lineage>
        <taxon>Bacteria</taxon>
        <taxon>Bacillati</taxon>
        <taxon>Actinomycetota</taxon>
        <taxon>Actinomycetes</taxon>
        <taxon>Propionibacteriales</taxon>
        <taxon>Kribbellaceae</taxon>
        <taxon>Kribbella</taxon>
    </lineage>
</organism>